<keyword evidence="1 3" id="KW-0560">Oxidoreductase</keyword>
<reference evidence="4" key="1">
    <citation type="submission" date="2017-07" db="EMBL/GenBank/DDBJ databases">
        <title>Novel pathways for hydrocarbon cycling and metabolic interdependencies in hydrothermal sediment communities.</title>
        <authorList>
            <person name="Dombrowski N."/>
            <person name="Seitz K."/>
            <person name="Teske A."/>
            <person name="Baker B."/>
        </authorList>
    </citation>
    <scope>NUCLEOTIDE SEQUENCE [LARGE SCALE GENOMIC DNA]</scope>
</reference>
<keyword evidence="3" id="KW-0670">Pyruvate</keyword>
<dbReference type="Pfam" id="PF01558">
    <property type="entry name" value="POR"/>
    <property type="match status" value="1"/>
</dbReference>
<name>A0A257LUG2_UNCW3</name>
<sequence>MAGRLYSVMFTGVGGQGVLVASDILAIAAMYAGYDVKKSEVHGMAQRGGSVESGVRFGDRVFSPLIGMGEADFLIAFEKLEALRALKYLRKGGTCLINDHEWMPLSVLTGEFTYPHDVLDRVKKYADKAYLVPGLELAKRAGNPRTLNVVVLGVLARFLPLPQEVWIYALNKRIKKKYIDVNKKAFELGNKFTL</sequence>
<dbReference type="SUPFAM" id="SSF53323">
    <property type="entry name" value="Pyruvate-ferredoxin oxidoreductase, PFOR, domain III"/>
    <property type="match status" value="1"/>
</dbReference>
<dbReference type="InterPro" id="IPR019752">
    <property type="entry name" value="Pyrv/ketoisovalerate_OxRed_cat"/>
</dbReference>
<dbReference type="AlphaFoldDB" id="A0A257LUG2"/>
<evidence type="ECO:0000256" key="1">
    <source>
        <dbReference type="ARBA" id="ARBA00023002"/>
    </source>
</evidence>
<evidence type="ECO:0000259" key="2">
    <source>
        <dbReference type="Pfam" id="PF01558"/>
    </source>
</evidence>
<accession>A0A257LUG2</accession>
<dbReference type="InterPro" id="IPR002869">
    <property type="entry name" value="Pyrv_flavodox_OxRed_cen"/>
</dbReference>
<evidence type="ECO:0000313" key="3">
    <source>
        <dbReference type="EMBL" id="OYV03318.1"/>
    </source>
</evidence>
<dbReference type="PANTHER" id="PTHR43854">
    <property type="entry name" value="INDOLEPYRUVATE OXIDOREDUCTASE SUBUNIT IORB"/>
    <property type="match status" value="1"/>
</dbReference>
<dbReference type="NCBIfam" id="NF005325">
    <property type="entry name" value="PRK06853.1-5"/>
    <property type="match status" value="1"/>
</dbReference>
<dbReference type="GO" id="GO:0043805">
    <property type="term" value="F:indolepyruvate ferredoxin oxidoreductase activity"/>
    <property type="evidence" value="ECO:0007669"/>
    <property type="project" value="UniProtKB-EC"/>
</dbReference>
<proteinExistence type="predicted"/>
<dbReference type="EC" id="1.2.7.8" evidence="3"/>
<dbReference type="PANTHER" id="PTHR43854:SF1">
    <property type="entry name" value="INDOLEPYRUVATE OXIDOREDUCTASE SUBUNIT IORB"/>
    <property type="match status" value="1"/>
</dbReference>
<gene>
    <name evidence="3" type="ORF">CGW93_01500</name>
</gene>
<organism evidence="3 4">
    <name type="scientific">candidate division WOR-3 bacterium 4484_18</name>
    <dbReference type="NCBI Taxonomy" id="2020626"/>
    <lineage>
        <taxon>Bacteria</taxon>
        <taxon>Bacteria division WOR-3</taxon>
    </lineage>
</organism>
<dbReference type="EMBL" id="NMUJ01000010">
    <property type="protein sequence ID" value="OYV03318.1"/>
    <property type="molecule type" value="Genomic_DNA"/>
</dbReference>
<protein>
    <submittedName>
        <fullName evidence="3">Indolepyruvate oxidoreductase subunit beta</fullName>
        <ecNumber evidence="3">1.2.7.8</ecNumber>
    </submittedName>
</protein>
<feature type="domain" description="Pyruvate/ketoisovalerate oxidoreductase catalytic" evidence="2">
    <location>
        <begin position="14"/>
        <end position="189"/>
    </location>
</feature>
<dbReference type="Proteomes" id="UP000216312">
    <property type="component" value="Unassembled WGS sequence"/>
</dbReference>
<comment type="caution">
    <text evidence="3">The sequence shown here is derived from an EMBL/GenBank/DDBJ whole genome shotgun (WGS) entry which is preliminary data.</text>
</comment>
<evidence type="ECO:0000313" key="4">
    <source>
        <dbReference type="Proteomes" id="UP000216312"/>
    </source>
</evidence>
<dbReference type="Gene3D" id="3.40.920.10">
    <property type="entry name" value="Pyruvate-ferredoxin oxidoreductase, PFOR, domain III"/>
    <property type="match status" value="1"/>
</dbReference>
<dbReference type="InterPro" id="IPR052198">
    <property type="entry name" value="IorB_Oxidoreductase"/>
</dbReference>
<dbReference type="NCBIfam" id="NF005322">
    <property type="entry name" value="PRK06853.1-2"/>
    <property type="match status" value="1"/>
</dbReference>